<name>A0A9D7IGF9_9RHOO</name>
<accession>A0A9D7IGF9</accession>
<gene>
    <name evidence="1" type="ORF">IPJ48_01270</name>
</gene>
<protein>
    <submittedName>
        <fullName evidence="1">Uncharacterized protein</fullName>
    </submittedName>
</protein>
<organism evidence="1 2">
    <name type="scientific">Candidatus Propionivibrio dominans</name>
    <dbReference type="NCBI Taxonomy" id="2954373"/>
    <lineage>
        <taxon>Bacteria</taxon>
        <taxon>Pseudomonadati</taxon>
        <taxon>Pseudomonadota</taxon>
        <taxon>Betaproteobacteria</taxon>
        <taxon>Rhodocyclales</taxon>
        <taxon>Rhodocyclaceae</taxon>
        <taxon>Propionivibrio</taxon>
    </lineage>
</organism>
<proteinExistence type="predicted"/>
<evidence type="ECO:0000313" key="2">
    <source>
        <dbReference type="Proteomes" id="UP000886602"/>
    </source>
</evidence>
<dbReference type="EMBL" id="JADJNC010000003">
    <property type="protein sequence ID" value="MBK7421819.1"/>
    <property type="molecule type" value="Genomic_DNA"/>
</dbReference>
<reference evidence="1" key="1">
    <citation type="submission" date="2020-10" db="EMBL/GenBank/DDBJ databases">
        <title>Connecting structure to function with the recovery of over 1000 high-quality activated sludge metagenome-assembled genomes encoding full-length rRNA genes using long-read sequencing.</title>
        <authorList>
            <person name="Singleton C.M."/>
            <person name="Petriglieri F."/>
            <person name="Kristensen J.M."/>
            <person name="Kirkegaard R.H."/>
            <person name="Michaelsen T.Y."/>
            <person name="Andersen M.H."/>
            <person name="Karst S.M."/>
            <person name="Dueholm M.S."/>
            <person name="Nielsen P.H."/>
            <person name="Albertsen M."/>
        </authorList>
    </citation>
    <scope>NUCLEOTIDE SEQUENCE</scope>
    <source>
        <strain evidence="1">EsbW_18-Q3-R4-48_MAXAC.044</strain>
    </source>
</reference>
<evidence type="ECO:0000313" key="1">
    <source>
        <dbReference type="EMBL" id="MBK7421819.1"/>
    </source>
</evidence>
<dbReference type="Proteomes" id="UP000886602">
    <property type="component" value="Unassembled WGS sequence"/>
</dbReference>
<dbReference type="AlphaFoldDB" id="A0A9D7IGF9"/>
<comment type="caution">
    <text evidence="1">The sequence shown here is derived from an EMBL/GenBank/DDBJ whole genome shotgun (WGS) entry which is preliminary data.</text>
</comment>
<sequence length="75" mass="8594">MLQRLALPITVGSVRYPGIKIHEVRLIRLLQVLLHASTTVGGWRVRQLHEALLMSFGLSASRYGLNQLRYDLRKI</sequence>